<proteinExistence type="predicted"/>
<dbReference type="Proteomes" id="UP000751190">
    <property type="component" value="Unassembled WGS sequence"/>
</dbReference>
<keyword evidence="2" id="KW-1185">Reference proteome</keyword>
<dbReference type="AlphaFoldDB" id="A0A8J6CCE2"/>
<comment type="caution">
    <text evidence="1">The sequence shown here is derived from an EMBL/GenBank/DDBJ whole genome shotgun (WGS) entry which is preliminary data.</text>
</comment>
<name>A0A8J6CCE2_DIALT</name>
<dbReference type="EMBL" id="JAGTXO010000012">
    <property type="protein sequence ID" value="KAG8464690.1"/>
    <property type="molecule type" value="Genomic_DNA"/>
</dbReference>
<protein>
    <submittedName>
        <fullName evidence="1">Uncharacterized protein</fullName>
    </submittedName>
</protein>
<gene>
    <name evidence="1" type="ORF">KFE25_010058</name>
</gene>
<sequence length="531" mass="57437">MRDATVSAEIITKQMKCVKQGGNVFVFVPLPTPTRGRVLVVLGLYPHAKADTVPVSQTERGMRKELGVVVRIIWVDLCVFSSTTINSIFDQDEMALFAADAEMVRNYFKRLGDHLRALGTEDVHVVYVAGETCQAALKMAIDMRIVTREPPCMSSLHEISLFAMGDVRFVALENAPHPSWHLMMKRAPLAALGDRAQDVAARAQGRFFTTKLLYGAQTTSDRFLPEHRHLRHMDAHLPAVQALLTKWRGRGDKVLRAILMHGALYLDLAKHDACLEAFHDALGDKGFVTFMCGGVASGLAGEKAGAFQEILKGWLSVLGKERFVTFMCGGVASGLAGEKAGAFQKVLKGWLSVLGKERFVTFMCGGVASGLAGEKAGAFQEILKGWLSVLGKERFVTFMCGGVASGLAGEKAGAFQKVLKGWLSVLGKERFVTFMCGGVASGLAGEKAGAFQEILKGWLSVLGKERFVTFMCGGVASGLAGEKAGAFQEILKGWLFVLGKERFATLMCNSVASRLAGEKAGAFHTLMSDWI</sequence>
<evidence type="ECO:0000313" key="2">
    <source>
        <dbReference type="Proteomes" id="UP000751190"/>
    </source>
</evidence>
<dbReference type="OrthoDB" id="10600377at2759"/>
<organism evidence="1 2">
    <name type="scientific">Diacronema lutheri</name>
    <name type="common">Unicellular marine alga</name>
    <name type="synonym">Monochrysis lutheri</name>
    <dbReference type="NCBI Taxonomy" id="2081491"/>
    <lineage>
        <taxon>Eukaryota</taxon>
        <taxon>Haptista</taxon>
        <taxon>Haptophyta</taxon>
        <taxon>Pavlovophyceae</taxon>
        <taxon>Pavlovales</taxon>
        <taxon>Pavlovaceae</taxon>
        <taxon>Diacronema</taxon>
    </lineage>
</organism>
<reference evidence="1" key="1">
    <citation type="submission" date="2021-05" db="EMBL/GenBank/DDBJ databases">
        <title>The genome of the haptophyte Pavlova lutheri (Diacronema luteri, Pavlovales) - a model for lipid biosynthesis in eukaryotic algae.</title>
        <authorList>
            <person name="Hulatt C.J."/>
            <person name="Posewitz M.C."/>
        </authorList>
    </citation>
    <scope>NUCLEOTIDE SEQUENCE</scope>
    <source>
        <strain evidence="1">NIVA-4/92</strain>
    </source>
</reference>
<evidence type="ECO:0000313" key="1">
    <source>
        <dbReference type="EMBL" id="KAG8464690.1"/>
    </source>
</evidence>
<accession>A0A8J6CCE2</accession>